<dbReference type="OrthoDB" id="4746525at2"/>
<comment type="caution">
    <text evidence="3">The sequence shown here is derived from an EMBL/GenBank/DDBJ whole genome shotgun (WGS) entry which is preliminary data.</text>
</comment>
<evidence type="ECO:0000313" key="4">
    <source>
        <dbReference type="Proteomes" id="UP000377595"/>
    </source>
</evidence>
<evidence type="ECO:0000259" key="2">
    <source>
        <dbReference type="Pfam" id="PF00350"/>
    </source>
</evidence>
<dbReference type="SUPFAM" id="SSF52540">
    <property type="entry name" value="P-loop containing nucleoside triphosphate hydrolases"/>
    <property type="match status" value="1"/>
</dbReference>
<dbReference type="Proteomes" id="UP000377595">
    <property type="component" value="Unassembled WGS sequence"/>
</dbReference>
<gene>
    <name evidence="3" type="ORF">Aple_017100</name>
</gene>
<dbReference type="InterPro" id="IPR045063">
    <property type="entry name" value="Dynamin_N"/>
</dbReference>
<dbReference type="Pfam" id="PF00350">
    <property type="entry name" value="Dynamin_N"/>
    <property type="match status" value="1"/>
</dbReference>
<proteinExistence type="predicted"/>
<feature type="transmembrane region" description="Helical" evidence="1">
    <location>
        <begin position="477"/>
        <end position="508"/>
    </location>
</feature>
<dbReference type="PANTHER" id="PTHR43681">
    <property type="entry name" value="TRANSMEMBRANE GTPASE FZO"/>
    <property type="match status" value="1"/>
</dbReference>
<keyword evidence="4" id="KW-1185">Reference proteome</keyword>
<evidence type="ECO:0000256" key="1">
    <source>
        <dbReference type="SAM" id="Phobius"/>
    </source>
</evidence>
<dbReference type="AlphaFoldDB" id="A0A5M3XAV4"/>
<sequence>MSAELSNATLVTRVLRLANEVNTLAKQAGRADLAEVLVQVAARWKETETTVVLAGAQKRGKSRLLNALIGHPGLLPVDADVATNCYLGLRRGPALTAKVHKASESFAIDPAQITDYASMTGDPAKRREVVNVELTVDHPMLEGVRLLDTPGVDSLTVGHRQATVAILQRADALLFALSAQDQPVLRHELEFLAEAVQRVQAVTFVLTKVEDSANWQALLAENRRRLDTFVAESGLVAPENAAILRGAAWLPVSAKLAEAAVAQRRLGRPERADQLHERSGIGRLEEYLRSCAEGRELARSATVVSACVSVLSAVAAVATDHVAGASDDSKEPAKRLAEVETALAELAEIAKERRRYAVGNQFLGREVATIARAHLARVRQPYEQAVGELTKRADLERYLQQLPESVERSIQAAWDEIVAEVSTLVGTALNEFLRSLRLDPMDMDLAKVAMPRVWSHELKSEPTAGAKMDMFREGVPAAAMAASLGLIIAHLNPIGFIIGPALAAAVLVRRREWDEVHRNQQALRRLLAEQFTQAGSEITLALEREVANWRATVEQSADTALATQRKDLESRRAELRTLAAGNAADKRDARESATKRLETIAALTDRAAGLRTEIATALGGARPAS</sequence>
<dbReference type="InterPro" id="IPR027417">
    <property type="entry name" value="P-loop_NTPase"/>
</dbReference>
<protein>
    <submittedName>
        <fullName evidence="3">Dynamin</fullName>
    </submittedName>
</protein>
<accession>A0A5M3XAV4</accession>
<evidence type="ECO:0000313" key="3">
    <source>
        <dbReference type="EMBL" id="GES18815.1"/>
    </source>
</evidence>
<dbReference type="RefSeq" id="WP_155343942.1">
    <property type="nucleotide sequence ID" value="NZ_BAAAHM010000004.1"/>
</dbReference>
<name>A0A5M3XAV4_9ACTN</name>
<keyword evidence="1" id="KW-1133">Transmembrane helix</keyword>
<dbReference type="InterPro" id="IPR051943">
    <property type="entry name" value="TRAFAC_Dynamin-like_GTPase"/>
</dbReference>
<dbReference type="PANTHER" id="PTHR43681:SF1">
    <property type="entry name" value="SARCALUMENIN"/>
    <property type="match status" value="1"/>
</dbReference>
<keyword evidence="1" id="KW-0812">Transmembrane</keyword>
<dbReference type="EMBL" id="BLAF01000009">
    <property type="protein sequence ID" value="GES18815.1"/>
    <property type="molecule type" value="Genomic_DNA"/>
</dbReference>
<feature type="domain" description="Dynamin N-terminal" evidence="2">
    <location>
        <begin position="51"/>
        <end position="207"/>
    </location>
</feature>
<organism evidence="3 4">
    <name type="scientific">Acrocarpospora pleiomorpha</name>
    <dbReference type="NCBI Taxonomy" id="90975"/>
    <lineage>
        <taxon>Bacteria</taxon>
        <taxon>Bacillati</taxon>
        <taxon>Actinomycetota</taxon>
        <taxon>Actinomycetes</taxon>
        <taxon>Streptosporangiales</taxon>
        <taxon>Streptosporangiaceae</taxon>
        <taxon>Acrocarpospora</taxon>
    </lineage>
</organism>
<keyword evidence="1" id="KW-0472">Membrane</keyword>
<reference evidence="3 4" key="1">
    <citation type="submission" date="2019-10" db="EMBL/GenBank/DDBJ databases">
        <title>Whole genome shotgun sequence of Acrocarpospora pleiomorpha NBRC 16267.</title>
        <authorList>
            <person name="Ichikawa N."/>
            <person name="Kimura A."/>
            <person name="Kitahashi Y."/>
            <person name="Komaki H."/>
            <person name="Oguchi A."/>
        </authorList>
    </citation>
    <scope>NUCLEOTIDE SEQUENCE [LARGE SCALE GENOMIC DNA]</scope>
    <source>
        <strain evidence="3 4">NBRC 16267</strain>
    </source>
</reference>
<dbReference type="Gene3D" id="3.40.50.300">
    <property type="entry name" value="P-loop containing nucleotide triphosphate hydrolases"/>
    <property type="match status" value="1"/>
</dbReference>